<dbReference type="Proteomes" id="UP000326702">
    <property type="component" value="Chromosome"/>
</dbReference>
<accession>A0A5P9QCG5</accession>
<feature type="compositionally biased region" description="Basic and acidic residues" evidence="1">
    <location>
        <begin position="260"/>
        <end position="270"/>
    </location>
</feature>
<reference evidence="2 3" key="1">
    <citation type="submission" date="2019-10" db="EMBL/GenBank/DDBJ databases">
        <title>Genome sequence of Luteimicrobium xylanilyticum HY-24.</title>
        <authorList>
            <person name="Kim D.Y."/>
            <person name="Park H.-Y."/>
        </authorList>
    </citation>
    <scope>NUCLEOTIDE SEQUENCE [LARGE SCALE GENOMIC DNA]</scope>
    <source>
        <strain evidence="2 3">HY-24</strain>
    </source>
</reference>
<evidence type="ECO:0000313" key="2">
    <source>
        <dbReference type="EMBL" id="QFU99143.1"/>
    </source>
</evidence>
<dbReference type="Pfam" id="PF06224">
    <property type="entry name" value="AlkZ-like"/>
    <property type="match status" value="1"/>
</dbReference>
<dbReference type="RefSeq" id="WP_036946802.1">
    <property type="nucleotide sequence ID" value="NZ_BAABIH010000008.1"/>
</dbReference>
<evidence type="ECO:0008006" key="4">
    <source>
        <dbReference type="Google" id="ProtNLM"/>
    </source>
</evidence>
<keyword evidence="3" id="KW-1185">Reference proteome</keyword>
<name>A0A5P9QCG5_9MICO</name>
<protein>
    <recommendedName>
        <fullName evidence="4">Winged helix DNA-binding domain-containing protein</fullName>
    </recommendedName>
</protein>
<organism evidence="2 3">
    <name type="scientific">Luteimicrobium xylanilyticum</name>
    <dbReference type="NCBI Taxonomy" id="1133546"/>
    <lineage>
        <taxon>Bacteria</taxon>
        <taxon>Bacillati</taxon>
        <taxon>Actinomycetota</taxon>
        <taxon>Actinomycetes</taxon>
        <taxon>Micrococcales</taxon>
        <taxon>Luteimicrobium</taxon>
    </lineage>
</organism>
<dbReference type="EMBL" id="CP045529">
    <property type="protein sequence ID" value="QFU99143.1"/>
    <property type="molecule type" value="Genomic_DNA"/>
</dbReference>
<feature type="region of interest" description="Disordered" evidence="1">
    <location>
        <begin position="257"/>
        <end position="285"/>
    </location>
</feature>
<evidence type="ECO:0000313" key="3">
    <source>
        <dbReference type="Proteomes" id="UP000326702"/>
    </source>
</evidence>
<dbReference type="KEGG" id="lxl:KDY119_02669"/>
<evidence type="ECO:0000256" key="1">
    <source>
        <dbReference type="SAM" id="MobiDB-lite"/>
    </source>
</evidence>
<dbReference type="PANTHER" id="PTHR38479">
    <property type="entry name" value="LMO0824 PROTEIN"/>
    <property type="match status" value="1"/>
</dbReference>
<dbReference type="AlphaFoldDB" id="A0A5P9QCG5"/>
<proteinExistence type="predicted"/>
<dbReference type="OrthoDB" id="9148135at2"/>
<dbReference type="PANTHER" id="PTHR38479:SF2">
    <property type="entry name" value="WINGED HELIX DNA-BINDING DOMAIN-CONTAINING PROTEIN"/>
    <property type="match status" value="1"/>
</dbReference>
<gene>
    <name evidence="2" type="ORF">KDY119_02669</name>
</gene>
<dbReference type="InterPro" id="IPR009351">
    <property type="entry name" value="AlkZ-like"/>
</dbReference>
<sequence length="386" mass="41832">MVDALTRHDVLALRWQTQGLDALPGSVCDLDDLAVLDLGVQDTGGDGALWSLVTRGLTLADDEPWAGLSLAWTLRGAPHAYRRRDLAAVAVATAPFSPEDAAKRVYDAAKPLREAGIPVLDSLHEIADLEREIVGEPTVKGELSTRLTERLRPEQVRWCAPCNATHSWEMPFRLAALQGGLELEPGTSPPVLRRAPGLEPPAFARPGTDAEPQFDVVRAYLRFFGPATAREVAAYLDAPARDVEAHWPEDAVEVTVSDVEPTRLRGKPEPRWTLSPDPAPTGTGGSHDAVHLLGPYDPYLQLRDRGTLVPDAAARKDLWRALGRPGAIASDGEVLGTWRPRTSGKRLTVRVEPWAPLGDRTWSAVQEAAERLAAFRGVTLAGVDQG</sequence>